<keyword evidence="4" id="KW-1185">Reference proteome</keyword>
<feature type="compositionally biased region" description="Low complexity" evidence="2">
    <location>
        <begin position="120"/>
        <end position="159"/>
    </location>
</feature>
<evidence type="ECO:0000313" key="4">
    <source>
        <dbReference type="Proteomes" id="UP000054107"/>
    </source>
</evidence>
<evidence type="ECO:0000256" key="2">
    <source>
        <dbReference type="SAM" id="MobiDB-lite"/>
    </source>
</evidence>
<reference evidence="3 4" key="1">
    <citation type="submission" date="2014-09" db="EMBL/GenBank/DDBJ databases">
        <authorList>
            <person name="Ellenberger Sabrina"/>
        </authorList>
    </citation>
    <scope>NUCLEOTIDE SEQUENCE [LARGE SCALE GENOMIC DNA]</scope>
    <source>
        <strain evidence="3 4">CBS 412.66</strain>
    </source>
</reference>
<feature type="compositionally biased region" description="Polar residues" evidence="2">
    <location>
        <begin position="109"/>
        <end position="119"/>
    </location>
</feature>
<feature type="region of interest" description="Disordered" evidence="2">
    <location>
        <begin position="109"/>
        <end position="169"/>
    </location>
</feature>
<name>A0A0B7N5M3_9FUNG</name>
<gene>
    <name evidence="3" type="primary">PARPA_04014.1 scaffold 10876</name>
</gene>
<proteinExistence type="predicted"/>
<sequence length="265" mass="30405">MSTSCQLKTLFTLSKLDIAEMPRTPPPLIIPNTLPSTWMNRSKVSKKKTNSSNIYAAQNKQISFDDAENYHFIPPFNMASSSTTDTNDVTSSIIAIDEMQQTRTFSASLTTNQNSHSNAPPQSQQKQQPLMQTQQKSQEQEQNTLHHQQSSSPSTNQNTLHTSSKSNGEDMKRAIAMDDLDSVFEHKSSAMDFLQPSSQQFESLVIVSQDLGEDFQKFMEEYREIKKSIEDKKKELIQYTEERLHYLTQRRAHFQQQLKSLQEFI</sequence>
<dbReference type="AlphaFoldDB" id="A0A0B7N5M3"/>
<organism evidence="3 4">
    <name type="scientific">Parasitella parasitica</name>
    <dbReference type="NCBI Taxonomy" id="35722"/>
    <lineage>
        <taxon>Eukaryota</taxon>
        <taxon>Fungi</taxon>
        <taxon>Fungi incertae sedis</taxon>
        <taxon>Mucoromycota</taxon>
        <taxon>Mucoromycotina</taxon>
        <taxon>Mucoromycetes</taxon>
        <taxon>Mucorales</taxon>
        <taxon>Mucorineae</taxon>
        <taxon>Mucoraceae</taxon>
        <taxon>Parasitella</taxon>
    </lineage>
</organism>
<protein>
    <submittedName>
        <fullName evidence="3">Uncharacterized protein</fullName>
    </submittedName>
</protein>
<evidence type="ECO:0000313" key="3">
    <source>
        <dbReference type="EMBL" id="CEP10344.1"/>
    </source>
</evidence>
<evidence type="ECO:0000256" key="1">
    <source>
        <dbReference type="SAM" id="Coils"/>
    </source>
</evidence>
<dbReference type="EMBL" id="LN723807">
    <property type="protein sequence ID" value="CEP10344.1"/>
    <property type="molecule type" value="Genomic_DNA"/>
</dbReference>
<accession>A0A0B7N5M3</accession>
<dbReference type="Proteomes" id="UP000054107">
    <property type="component" value="Unassembled WGS sequence"/>
</dbReference>
<feature type="coiled-coil region" evidence="1">
    <location>
        <begin position="215"/>
        <end position="242"/>
    </location>
</feature>
<keyword evidence="1" id="KW-0175">Coiled coil</keyword>
<dbReference type="OrthoDB" id="2271996at2759"/>